<evidence type="ECO:0000256" key="1">
    <source>
        <dbReference type="ARBA" id="ARBA00022553"/>
    </source>
</evidence>
<evidence type="ECO:0000313" key="7">
    <source>
        <dbReference type="EMBL" id="SDW77017.1"/>
    </source>
</evidence>
<dbReference type="CDD" id="cd17535">
    <property type="entry name" value="REC_NarL-like"/>
    <property type="match status" value="1"/>
</dbReference>
<name>A0A8X8IEC9_9BACT</name>
<dbReference type="InterPro" id="IPR011006">
    <property type="entry name" value="CheY-like_superfamily"/>
</dbReference>
<reference evidence="7 8" key="1">
    <citation type="submission" date="2016-10" db="EMBL/GenBank/DDBJ databases">
        <authorList>
            <person name="Varghese N."/>
            <person name="Submissions S."/>
        </authorList>
    </citation>
    <scope>NUCLEOTIDE SEQUENCE [LARGE SCALE GENOMIC DNA]</scope>
    <source>
        <strain evidence="7 8">DSM 25353</strain>
    </source>
</reference>
<keyword evidence="2" id="KW-0805">Transcription regulation</keyword>
<dbReference type="InterPro" id="IPR000792">
    <property type="entry name" value="Tscrpt_reg_LuxR_C"/>
</dbReference>
<dbReference type="RefSeq" id="WP_092723466.1">
    <property type="nucleotide sequence ID" value="NZ_FNNO01000005.1"/>
</dbReference>
<dbReference type="GO" id="GO:0006355">
    <property type="term" value="P:regulation of DNA-templated transcription"/>
    <property type="evidence" value="ECO:0007669"/>
    <property type="project" value="InterPro"/>
</dbReference>
<dbReference type="SMART" id="SM00448">
    <property type="entry name" value="REC"/>
    <property type="match status" value="1"/>
</dbReference>
<protein>
    <submittedName>
        <fullName evidence="7">Two component transcriptional regulator, LuxR family</fullName>
    </submittedName>
</protein>
<dbReference type="InterPro" id="IPR016032">
    <property type="entry name" value="Sig_transdc_resp-reg_C-effctor"/>
</dbReference>
<evidence type="ECO:0000256" key="4">
    <source>
        <dbReference type="ARBA" id="ARBA00023163"/>
    </source>
</evidence>
<dbReference type="PANTHER" id="PTHR43214:SF41">
    <property type="entry name" value="NITRATE_NITRITE RESPONSE REGULATOR PROTEIN NARP"/>
    <property type="match status" value="1"/>
</dbReference>
<evidence type="ECO:0000256" key="5">
    <source>
        <dbReference type="PROSITE-ProRule" id="PRU00169"/>
    </source>
</evidence>
<dbReference type="InterPro" id="IPR039420">
    <property type="entry name" value="WalR-like"/>
</dbReference>
<evidence type="ECO:0000256" key="2">
    <source>
        <dbReference type="ARBA" id="ARBA00023015"/>
    </source>
</evidence>
<dbReference type="GO" id="GO:0003677">
    <property type="term" value="F:DNA binding"/>
    <property type="evidence" value="ECO:0007669"/>
    <property type="project" value="UniProtKB-KW"/>
</dbReference>
<dbReference type="Pfam" id="PF00072">
    <property type="entry name" value="Response_reg"/>
    <property type="match status" value="1"/>
</dbReference>
<evidence type="ECO:0000313" key="8">
    <source>
        <dbReference type="Proteomes" id="UP000198711"/>
    </source>
</evidence>
<dbReference type="InterPro" id="IPR001789">
    <property type="entry name" value="Sig_transdc_resp-reg_receiver"/>
</dbReference>
<dbReference type="SUPFAM" id="SSF46894">
    <property type="entry name" value="C-terminal effector domain of the bipartite response regulators"/>
    <property type="match status" value="1"/>
</dbReference>
<dbReference type="Gene3D" id="3.40.50.2300">
    <property type="match status" value="1"/>
</dbReference>
<evidence type="ECO:0000259" key="6">
    <source>
        <dbReference type="PROSITE" id="PS50110"/>
    </source>
</evidence>
<keyword evidence="1 5" id="KW-0597">Phosphoprotein</keyword>
<keyword evidence="8" id="KW-1185">Reference proteome</keyword>
<dbReference type="SMART" id="SM00421">
    <property type="entry name" value="HTH_LUXR"/>
    <property type="match status" value="1"/>
</dbReference>
<proteinExistence type="predicted"/>
<comment type="caution">
    <text evidence="7">The sequence shown here is derived from an EMBL/GenBank/DDBJ whole genome shotgun (WGS) entry which is preliminary data.</text>
</comment>
<keyword evidence="4" id="KW-0804">Transcription</keyword>
<keyword evidence="3" id="KW-0238">DNA-binding</keyword>
<dbReference type="PROSITE" id="PS50110">
    <property type="entry name" value="RESPONSE_REGULATORY"/>
    <property type="match status" value="1"/>
</dbReference>
<evidence type="ECO:0000256" key="3">
    <source>
        <dbReference type="ARBA" id="ARBA00023125"/>
    </source>
</evidence>
<dbReference type="SUPFAM" id="SSF52172">
    <property type="entry name" value="CheY-like"/>
    <property type="match status" value="1"/>
</dbReference>
<dbReference type="EMBL" id="FNNO01000005">
    <property type="protein sequence ID" value="SDW77017.1"/>
    <property type="molecule type" value="Genomic_DNA"/>
</dbReference>
<dbReference type="AlphaFoldDB" id="A0A8X8IEC9"/>
<feature type="domain" description="Response regulatory" evidence="6">
    <location>
        <begin position="3"/>
        <end position="120"/>
    </location>
</feature>
<dbReference type="GO" id="GO:0000160">
    <property type="term" value="P:phosphorelay signal transduction system"/>
    <property type="evidence" value="ECO:0007669"/>
    <property type="project" value="InterPro"/>
</dbReference>
<gene>
    <name evidence="7" type="ORF">SAMN05444410_105216</name>
</gene>
<feature type="modified residue" description="4-aspartylphosphate" evidence="5">
    <location>
        <position position="55"/>
    </location>
</feature>
<dbReference type="PANTHER" id="PTHR43214">
    <property type="entry name" value="TWO-COMPONENT RESPONSE REGULATOR"/>
    <property type="match status" value="1"/>
</dbReference>
<accession>A0A8X8IEC9</accession>
<sequence>MTKIVLVDDHVLLRNGLVSLINSFPDYTVLFEANNGKQFVKQLDPENLPEIVILDITMPEMNGYETALWLTNHYPQIKILALTMLSDERSIIRMFKNGAKGFLLKDCRPQELKAALDGLMHKGVYLNRVTCDSIIHNFQSTNSADDEEQKMVNELDEKEKEFLALYCTEKTHREIAEVMGVPLRVIDNFRDLLYQKLQVSSRVGLALIAMRNNIGDSVY</sequence>
<dbReference type="Proteomes" id="UP000198711">
    <property type="component" value="Unassembled WGS sequence"/>
</dbReference>
<organism evidence="7 8">
    <name type="scientific">Hydrobacter penzbergensis</name>
    <dbReference type="NCBI Taxonomy" id="1235997"/>
    <lineage>
        <taxon>Bacteria</taxon>
        <taxon>Pseudomonadati</taxon>
        <taxon>Bacteroidota</taxon>
        <taxon>Chitinophagia</taxon>
        <taxon>Chitinophagales</taxon>
        <taxon>Chitinophagaceae</taxon>
        <taxon>Hydrobacter</taxon>
    </lineage>
</organism>
<dbReference type="InterPro" id="IPR058245">
    <property type="entry name" value="NreC/VraR/RcsB-like_REC"/>
</dbReference>